<feature type="signal peptide" evidence="1">
    <location>
        <begin position="1"/>
        <end position="19"/>
    </location>
</feature>
<feature type="chain" id="PRO_5004975534" evidence="1">
    <location>
        <begin position="20"/>
        <end position="260"/>
    </location>
</feature>
<evidence type="ECO:0000313" key="2">
    <source>
        <dbReference type="EMBL" id="ETO20127.1"/>
    </source>
</evidence>
<keyword evidence="1" id="KW-0732">Signal</keyword>
<proteinExistence type="predicted"/>
<evidence type="ECO:0000313" key="3">
    <source>
        <dbReference type="Proteomes" id="UP000023152"/>
    </source>
</evidence>
<dbReference type="Proteomes" id="UP000023152">
    <property type="component" value="Unassembled WGS sequence"/>
</dbReference>
<organism evidence="2 3">
    <name type="scientific">Reticulomyxa filosa</name>
    <dbReference type="NCBI Taxonomy" id="46433"/>
    <lineage>
        <taxon>Eukaryota</taxon>
        <taxon>Sar</taxon>
        <taxon>Rhizaria</taxon>
        <taxon>Retaria</taxon>
        <taxon>Foraminifera</taxon>
        <taxon>Monothalamids</taxon>
        <taxon>Reticulomyxidae</taxon>
        <taxon>Reticulomyxa</taxon>
    </lineage>
</organism>
<name>X6N486_RETFI</name>
<accession>X6N486</accession>
<dbReference type="AlphaFoldDB" id="X6N486"/>
<sequence length="260" mass="29617">MSLLHAHFILIYLHVFILGTVTTHSTGGQQCTKLMWILSPNNVYPNIKEGDDDCDDQMSRILFPILHPQKSKYQHKLVKWFPLKFEEWFNVRDCVEWSLDIALRGDNVNNNTKDPKQTQVYLVVGLSTGNVILYQSSIMEMLVRGSKNAAKFEGQIVSRTYPPMLDALPQNQKICLGGPFVGVSQSSPTKTKLTENKTNDHLQFNPCTIDTKNLPFFDQWISVRKVKINKCCQQYLEIASGGNNGILRLQTFDLHTNVIT</sequence>
<gene>
    <name evidence="2" type="ORF">RFI_17090</name>
</gene>
<evidence type="ECO:0000256" key="1">
    <source>
        <dbReference type="SAM" id="SignalP"/>
    </source>
</evidence>
<comment type="caution">
    <text evidence="2">The sequence shown here is derived from an EMBL/GenBank/DDBJ whole genome shotgun (WGS) entry which is preliminary data.</text>
</comment>
<keyword evidence="3" id="KW-1185">Reference proteome</keyword>
<reference evidence="2 3" key="1">
    <citation type="journal article" date="2013" name="Curr. Biol.">
        <title>The Genome of the Foraminiferan Reticulomyxa filosa.</title>
        <authorList>
            <person name="Glockner G."/>
            <person name="Hulsmann N."/>
            <person name="Schleicher M."/>
            <person name="Noegel A.A."/>
            <person name="Eichinger L."/>
            <person name="Gallinger C."/>
            <person name="Pawlowski J."/>
            <person name="Sierra R."/>
            <person name="Euteneuer U."/>
            <person name="Pillet L."/>
            <person name="Moustafa A."/>
            <person name="Platzer M."/>
            <person name="Groth M."/>
            <person name="Szafranski K."/>
            <person name="Schliwa M."/>
        </authorList>
    </citation>
    <scope>NUCLEOTIDE SEQUENCE [LARGE SCALE GENOMIC DNA]</scope>
</reference>
<dbReference type="EMBL" id="ASPP01012905">
    <property type="protein sequence ID" value="ETO20127.1"/>
    <property type="molecule type" value="Genomic_DNA"/>
</dbReference>
<protein>
    <submittedName>
        <fullName evidence="2">Uncharacterized protein</fullName>
    </submittedName>
</protein>